<keyword evidence="1" id="KW-0472">Membrane</keyword>
<evidence type="ECO:0000313" key="2">
    <source>
        <dbReference type="EMBL" id="CAI49465.1"/>
    </source>
</evidence>
<gene>
    <name evidence="2" type="ordered locus">NP_2748A</name>
</gene>
<feature type="transmembrane region" description="Helical" evidence="1">
    <location>
        <begin position="12"/>
        <end position="30"/>
    </location>
</feature>
<dbReference type="AlphaFoldDB" id="A0A1U7EWJ9"/>
<dbReference type="GeneID" id="3701544"/>
<keyword evidence="1" id="KW-0812">Transmembrane</keyword>
<proteinExistence type="predicted"/>
<dbReference type="RefSeq" id="WP_011323090.1">
    <property type="nucleotide sequence ID" value="NC_007426.1"/>
</dbReference>
<dbReference type="HOGENOM" id="CLU_2032929_0_0_2"/>
<dbReference type="OrthoDB" id="275687at2157"/>
<evidence type="ECO:0000313" key="3">
    <source>
        <dbReference type="Proteomes" id="UP000002698"/>
    </source>
</evidence>
<feature type="transmembrane region" description="Helical" evidence="1">
    <location>
        <begin position="42"/>
        <end position="60"/>
    </location>
</feature>
<dbReference type="EnsemblBacteria" id="CAI49465">
    <property type="protein sequence ID" value="CAI49465"/>
    <property type="gene ID" value="NP_2748A"/>
</dbReference>
<organism evidence="2 3">
    <name type="scientific">Natronomonas pharaonis (strain ATCC 35678 / DSM 2160 / CIP 103997 / JCM 8858 / NBRC 14720 / NCIMB 2260 / Gabara)</name>
    <name type="common">Halobacterium pharaonis</name>
    <dbReference type="NCBI Taxonomy" id="348780"/>
    <lineage>
        <taxon>Archaea</taxon>
        <taxon>Methanobacteriati</taxon>
        <taxon>Methanobacteriota</taxon>
        <taxon>Stenosarchaea group</taxon>
        <taxon>Halobacteria</taxon>
        <taxon>Halobacteriales</taxon>
        <taxon>Natronomonadaceae</taxon>
        <taxon>Natronomonas</taxon>
    </lineage>
</organism>
<feature type="transmembrane region" description="Helical" evidence="1">
    <location>
        <begin position="92"/>
        <end position="113"/>
    </location>
</feature>
<sequence>MTRRTLADLRLPNLLFICLTLSLAGIHLYLGLTAPFIEPGRAGQFALIGVAFLAGVVAYFTPYWRPVLYLLGVVFAVFLAGVWAFAGFEHARVGIVTGVVATAFVMLALYLFVREEFRAAS</sequence>
<protein>
    <submittedName>
        <fullName evidence="2">Uncharacterized protein</fullName>
    </submittedName>
</protein>
<evidence type="ECO:0000256" key="1">
    <source>
        <dbReference type="SAM" id="Phobius"/>
    </source>
</evidence>
<dbReference type="eggNOG" id="arCOG11367">
    <property type="taxonomic scope" value="Archaea"/>
</dbReference>
<feature type="transmembrane region" description="Helical" evidence="1">
    <location>
        <begin position="67"/>
        <end position="86"/>
    </location>
</feature>
<dbReference type="InterPro" id="IPR055898">
    <property type="entry name" value="DUF7475"/>
</dbReference>
<accession>A0A1U7EWJ9</accession>
<keyword evidence="3" id="KW-1185">Reference proteome</keyword>
<dbReference type="Proteomes" id="UP000002698">
    <property type="component" value="Chromosome"/>
</dbReference>
<dbReference type="KEGG" id="nph:NP_2748A"/>
<reference evidence="2 3" key="1">
    <citation type="journal article" date="2005" name="Genome Res.">
        <title>Living with two extremes: conclusions from the genome sequence of Natronomonas pharaonis.</title>
        <authorList>
            <person name="Falb M."/>
            <person name="Pfeiffer F."/>
            <person name="Palm P."/>
            <person name="Rodewald K."/>
            <person name="Hickmann V."/>
            <person name="Tittor J."/>
            <person name="Oesterhelt D."/>
        </authorList>
    </citation>
    <scope>NUCLEOTIDE SEQUENCE [LARGE SCALE GENOMIC DNA]</scope>
    <source>
        <strain evidence="3">ATCC 35678 / DSM 2160 / CIP 103997 / JCM 8858 / NBRC 14720 / NCIMB 2260 / Gabara</strain>
    </source>
</reference>
<keyword evidence="1" id="KW-1133">Transmembrane helix</keyword>
<name>A0A1U7EWJ9_NATPD</name>
<dbReference type="EMBL" id="CR936257">
    <property type="protein sequence ID" value="CAI49465.1"/>
    <property type="molecule type" value="Genomic_DNA"/>
</dbReference>
<dbReference type="Pfam" id="PF24287">
    <property type="entry name" value="DUF7475"/>
    <property type="match status" value="1"/>
</dbReference>